<accession>A0AAU8GSB6</accession>
<dbReference type="EMBL" id="PP931175">
    <property type="protein sequence ID" value="XCH45305.1"/>
    <property type="molecule type" value="Genomic_DNA"/>
</dbReference>
<protein>
    <submittedName>
        <fullName evidence="1">Uncharacterized protein</fullName>
    </submittedName>
</protein>
<evidence type="ECO:0000313" key="1">
    <source>
        <dbReference type="EMBL" id="XCH45305.1"/>
    </source>
</evidence>
<proteinExistence type="predicted"/>
<sequence>MMVLAIRSGTAAWFSVMFGVVRSLRGPPVRVAGCWTWPSRQLRQVVQVRHPVTLGFLRRDIIPESEPGNNLGRMALATQYVRLTDVRGTDARRRKRDSPEVQYSIGFQVSLYKVEPRLRVLACNLLTKDFSRAALADEPGKMWPEMTRVTQAQLLRLPRRKVEQGQEPVQTGRVIWPAGAAKGERP</sequence>
<organism evidence="1">
    <name type="scientific">Pseudomonas phage PACT201</name>
    <dbReference type="NCBI Taxonomy" id="3230130"/>
    <lineage>
        <taxon>Viruses</taxon>
    </lineage>
</organism>
<reference evidence="1" key="1">
    <citation type="submission" date="2024-06" db="EMBL/GenBank/DDBJ databases">
        <authorList>
            <person name="Yerushalmy O."/>
            <person name="Alkalay-Oren S."/>
            <person name="Coppenhagn-Glazer S."/>
            <person name="Hazan R."/>
        </authorList>
    </citation>
    <scope>NUCLEOTIDE SEQUENCE</scope>
</reference>
<name>A0AAU8GSB6_9VIRU</name>